<evidence type="ECO:0000256" key="5">
    <source>
        <dbReference type="ARBA" id="ARBA00023136"/>
    </source>
</evidence>
<dbReference type="InterPro" id="IPR000620">
    <property type="entry name" value="EamA_dom"/>
</dbReference>
<feature type="transmembrane region" description="Helical" evidence="7">
    <location>
        <begin position="131"/>
        <end position="153"/>
    </location>
</feature>
<feature type="transmembrane region" description="Helical" evidence="7">
    <location>
        <begin position="242"/>
        <end position="264"/>
    </location>
</feature>
<evidence type="ECO:0000313" key="9">
    <source>
        <dbReference type="EMBL" id="GGP86302.1"/>
    </source>
</evidence>
<dbReference type="Pfam" id="PF00892">
    <property type="entry name" value="EamA"/>
    <property type="match status" value="2"/>
</dbReference>
<feature type="transmembrane region" description="Helical" evidence="7">
    <location>
        <begin position="72"/>
        <end position="92"/>
    </location>
</feature>
<comment type="subcellular location">
    <subcellularLocation>
        <location evidence="1">Membrane</location>
        <topology evidence="1">Multi-pass membrane protein</topology>
    </subcellularLocation>
</comment>
<dbReference type="PANTHER" id="PTHR32322:SF2">
    <property type="entry name" value="EAMA DOMAIN-CONTAINING PROTEIN"/>
    <property type="match status" value="1"/>
</dbReference>
<protein>
    <recommendedName>
        <fullName evidence="8">EamA domain-containing protein</fullName>
    </recommendedName>
</protein>
<reference evidence="10" key="1">
    <citation type="journal article" date="2019" name="Int. J. Syst. Evol. Microbiol.">
        <title>The Global Catalogue of Microorganisms (GCM) 10K type strain sequencing project: providing services to taxonomists for standard genome sequencing and annotation.</title>
        <authorList>
            <consortium name="The Broad Institute Genomics Platform"/>
            <consortium name="The Broad Institute Genome Sequencing Center for Infectious Disease"/>
            <person name="Wu L."/>
            <person name="Ma J."/>
        </authorList>
    </citation>
    <scope>NUCLEOTIDE SEQUENCE [LARGE SCALE GENOMIC DNA]</scope>
    <source>
        <strain evidence="10">JCM 3115</strain>
    </source>
</reference>
<comment type="caution">
    <text evidence="9">The sequence shown here is derived from an EMBL/GenBank/DDBJ whole genome shotgun (WGS) entry which is preliminary data.</text>
</comment>
<evidence type="ECO:0000256" key="2">
    <source>
        <dbReference type="ARBA" id="ARBA00007362"/>
    </source>
</evidence>
<feature type="transmembrane region" description="Helical" evidence="7">
    <location>
        <begin position="160"/>
        <end position="176"/>
    </location>
</feature>
<sequence length="361" mass="36614">MTPTTPDPPGPPPGPPPAASGAPPGGADGAAPGPAPRRGGPRLMAFAPPVFVVLWSSAFIAGIPGLQAAPPLLLMFARFALAGVLLTGYALVTRAPWPRGRAVAHIAVTGLLIQAVQFGAFYTALGMGFPAAVVSLVQGLSPVVVVLAGRFLGETVTRRQALGFALGAAGVVLAVADRVSLSIWGVLLCLLGLLGLSTGTLYQKRFVPRMDVRTGTAVQLLVSAPAVGLACLAVETPRVSDWTAFGASVAWMVLVNSIAAFILLNTMLLRWSAGRVSTLFFLTPSVTAVLAWLLVGQSLHPLAVAGLVLGGAGVLLANRRAAPEQAADGGGPGSSPEGPPARPSAGETDTEENLESSGKVL</sequence>
<evidence type="ECO:0000256" key="3">
    <source>
        <dbReference type="ARBA" id="ARBA00022692"/>
    </source>
</evidence>
<feature type="transmembrane region" description="Helical" evidence="7">
    <location>
        <begin position="301"/>
        <end position="317"/>
    </location>
</feature>
<evidence type="ECO:0000256" key="4">
    <source>
        <dbReference type="ARBA" id="ARBA00022989"/>
    </source>
</evidence>
<gene>
    <name evidence="9" type="ORF">GCM10010140_14710</name>
</gene>
<dbReference type="PANTHER" id="PTHR32322">
    <property type="entry name" value="INNER MEMBRANE TRANSPORTER"/>
    <property type="match status" value="1"/>
</dbReference>
<feature type="transmembrane region" description="Helical" evidence="7">
    <location>
        <begin position="214"/>
        <end position="236"/>
    </location>
</feature>
<comment type="similarity">
    <text evidence="2">Belongs to the EamA transporter family.</text>
</comment>
<proteinExistence type="inferred from homology"/>
<feature type="domain" description="EamA" evidence="8">
    <location>
        <begin position="52"/>
        <end position="175"/>
    </location>
</feature>
<evidence type="ECO:0000256" key="6">
    <source>
        <dbReference type="SAM" id="MobiDB-lite"/>
    </source>
</evidence>
<feature type="region of interest" description="Disordered" evidence="6">
    <location>
        <begin position="323"/>
        <end position="361"/>
    </location>
</feature>
<feature type="compositionally biased region" description="Pro residues" evidence="6">
    <location>
        <begin position="1"/>
        <end position="18"/>
    </location>
</feature>
<accession>A0ABQ2QNB7</accession>
<keyword evidence="4 7" id="KW-1133">Transmembrane helix</keyword>
<keyword evidence="5 7" id="KW-0472">Membrane</keyword>
<dbReference type="Proteomes" id="UP000611554">
    <property type="component" value="Unassembled WGS sequence"/>
</dbReference>
<evidence type="ECO:0000256" key="1">
    <source>
        <dbReference type="ARBA" id="ARBA00004141"/>
    </source>
</evidence>
<feature type="domain" description="EamA" evidence="8">
    <location>
        <begin position="184"/>
        <end position="318"/>
    </location>
</feature>
<feature type="region of interest" description="Disordered" evidence="6">
    <location>
        <begin position="1"/>
        <end position="38"/>
    </location>
</feature>
<name>A0ABQ2QNB7_9ACTN</name>
<dbReference type="SUPFAM" id="SSF103481">
    <property type="entry name" value="Multidrug resistance efflux transporter EmrE"/>
    <property type="match status" value="2"/>
</dbReference>
<dbReference type="EMBL" id="BMQJ01000002">
    <property type="protein sequence ID" value="GGP86302.1"/>
    <property type="molecule type" value="Genomic_DNA"/>
</dbReference>
<feature type="transmembrane region" description="Helical" evidence="7">
    <location>
        <begin position="43"/>
        <end position="66"/>
    </location>
</feature>
<feature type="transmembrane region" description="Helical" evidence="7">
    <location>
        <begin position="104"/>
        <end position="125"/>
    </location>
</feature>
<dbReference type="InterPro" id="IPR050638">
    <property type="entry name" value="AA-Vitamin_Transporters"/>
</dbReference>
<feature type="compositionally biased region" description="Low complexity" evidence="6">
    <location>
        <begin position="29"/>
        <end position="38"/>
    </location>
</feature>
<organism evidence="9 10">
    <name type="scientific">Streptosporangium pseudovulgare</name>
    <dbReference type="NCBI Taxonomy" id="35765"/>
    <lineage>
        <taxon>Bacteria</taxon>
        <taxon>Bacillati</taxon>
        <taxon>Actinomycetota</taxon>
        <taxon>Actinomycetes</taxon>
        <taxon>Streptosporangiales</taxon>
        <taxon>Streptosporangiaceae</taxon>
        <taxon>Streptosporangium</taxon>
    </lineage>
</organism>
<dbReference type="InterPro" id="IPR037185">
    <property type="entry name" value="EmrE-like"/>
</dbReference>
<feature type="transmembrane region" description="Helical" evidence="7">
    <location>
        <begin position="276"/>
        <end position="295"/>
    </location>
</feature>
<keyword evidence="10" id="KW-1185">Reference proteome</keyword>
<keyword evidence="3 7" id="KW-0812">Transmembrane</keyword>
<evidence type="ECO:0000256" key="7">
    <source>
        <dbReference type="SAM" id="Phobius"/>
    </source>
</evidence>
<evidence type="ECO:0000313" key="10">
    <source>
        <dbReference type="Proteomes" id="UP000611554"/>
    </source>
</evidence>
<evidence type="ECO:0000259" key="8">
    <source>
        <dbReference type="Pfam" id="PF00892"/>
    </source>
</evidence>
<feature type="transmembrane region" description="Helical" evidence="7">
    <location>
        <begin position="182"/>
        <end position="202"/>
    </location>
</feature>